<evidence type="ECO:0000313" key="3">
    <source>
        <dbReference type="EMBL" id="KAJ7349665.1"/>
    </source>
</evidence>
<proteinExistence type="predicted"/>
<keyword evidence="4" id="KW-1185">Reference proteome</keyword>
<dbReference type="EMBL" id="JARIHO010000015">
    <property type="protein sequence ID" value="KAJ7349665.1"/>
    <property type="molecule type" value="Genomic_DNA"/>
</dbReference>
<keyword evidence="2" id="KW-0472">Membrane</keyword>
<evidence type="ECO:0000256" key="2">
    <source>
        <dbReference type="SAM" id="Phobius"/>
    </source>
</evidence>
<feature type="transmembrane region" description="Helical" evidence="2">
    <location>
        <begin position="39"/>
        <end position="59"/>
    </location>
</feature>
<feature type="compositionally biased region" description="Pro residues" evidence="1">
    <location>
        <begin position="193"/>
        <end position="207"/>
    </location>
</feature>
<dbReference type="Proteomes" id="UP001218218">
    <property type="component" value="Unassembled WGS sequence"/>
</dbReference>
<evidence type="ECO:0000313" key="4">
    <source>
        <dbReference type="Proteomes" id="UP001218218"/>
    </source>
</evidence>
<sequence length="328" mass="36795">MFDDLVTQGRIYSQPTEICISTTSYTGSFRAIPHLSRPICHLFLILFWLLPPSSITLIFPSHLYTDSWRRMIVWKFMNYRNCVYGKSATTTPTSALGSNFPLSQVDTICRTYLRRKFSSSIKSSCRPPSSIVLHHSVSWAGITVAPPLIVKHNNSPPPQLSTIQPPKFESGPTGPLNISHEQKIVNPELSESPSPPLRSPAPLPTPPSRQKGVIRKAKKQPELEGQKSTVDKMLNNLNSSRPVPAALYPIAETDHPQMQDYMHHGPVNQVKIRCKIEGKVLHIPQVWHKSELILFAVDLGVSIEHLLEYPVTDGLSQLYVIVINYKPV</sequence>
<keyword evidence="2" id="KW-1133">Transmembrane helix</keyword>
<dbReference type="AlphaFoldDB" id="A0AAD7A4Z4"/>
<comment type="caution">
    <text evidence="3">The sequence shown here is derived from an EMBL/GenBank/DDBJ whole genome shotgun (WGS) entry which is preliminary data.</text>
</comment>
<feature type="region of interest" description="Disordered" evidence="1">
    <location>
        <begin position="153"/>
        <end position="227"/>
    </location>
</feature>
<organism evidence="3 4">
    <name type="scientific">Mycena albidolilacea</name>
    <dbReference type="NCBI Taxonomy" id="1033008"/>
    <lineage>
        <taxon>Eukaryota</taxon>
        <taxon>Fungi</taxon>
        <taxon>Dikarya</taxon>
        <taxon>Basidiomycota</taxon>
        <taxon>Agaricomycotina</taxon>
        <taxon>Agaricomycetes</taxon>
        <taxon>Agaricomycetidae</taxon>
        <taxon>Agaricales</taxon>
        <taxon>Marasmiineae</taxon>
        <taxon>Mycenaceae</taxon>
        <taxon>Mycena</taxon>
    </lineage>
</organism>
<name>A0AAD7A4Z4_9AGAR</name>
<gene>
    <name evidence="3" type="ORF">DFH08DRAFT_807015</name>
</gene>
<reference evidence="3" key="1">
    <citation type="submission" date="2023-03" db="EMBL/GenBank/DDBJ databases">
        <title>Massive genome expansion in bonnet fungi (Mycena s.s.) driven by repeated elements and novel gene families across ecological guilds.</title>
        <authorList>
            <consortium name="Lawrence Berkeley National Laboratory"/>
            <person name="Harder C.B."/>
            <person name="Miyauchi S."/>
            <person name="Viragh M."/>
            <person name="Kuo A."/>
            <person name="Thoen E."/>
            <person name="Andreopoulos B."/>
            <person name="Lu D."/>
            <person name="Skrede I."/>
            <person name="Drula E."/>
            <person name="Henrissat B."/>
            <person name="Morin E."/>
            <person name="Kohler A."/>
            <person name="Barry K."/>
            <person name="LaButti K."/>
            <person name="Morin E."/>
            <person name="Salamov A."/>
            <person name="Lipzen A."/>
            <person name="Mereny Z."/>
            <person name="Hegedus B."/>
            <person name="Baldrian P."/>
            <person name="Stursova M."/>
            <person name="Weitz H."/>
            <person name="Taylor A."/>
            <person name="Grigoriev I.V."/>
            <person name="Nagy L.G."/>
            <person name="Martin F."/>
            <person name="Kauserud H."/>
        </authorList>
    </citation>
    <scope>NUCLEOTIDE SEQUENCE</scope>
    <source>
        <strain evidence="3">CBHHK002</strain>
    </source>
</reference>
<protein>
    <submittedName>
        <fullName evidence="3">Uncharacterized protein</fullName>
    </submittedName>
</protein>
<keyword evidence="2" id="KW-0812">Transmembrane</keyword>
<evidence type="ECO:0000256" key="1">
    <source>
        <dbReference type="SAM" id="MobiDB-lite"/>
    </source>
</evidence>
<accession>A0AAD7A4Z4</accession>